<keyword evidence="1" id="KW-0175">Coiled coil</keyword>
<feature type="coiled-coil region" evidence="1">
    <location>
        <begin position="125"/>
        <end position="152"/>
    </location>
</feature>
<dbReference type="RefSeq" id="WP_095205627.1">
    <property type="nucleotide sequence ID" value="NZ_NIAY01000215.1"/>
</dbReference>
<evidence type="ECO:0000313" key="2">
    <source>
        <dbReference type="EMBL" id="PAB24563.1"/>
    </source>
</evidence>
<gene>
    <name evidence="2" type="ORF">CC205_27580</name>
</gene>
<evidence type="ECO:0000313" key="3">
    <source>
        <dbReference type="Proteomes" id="UP000216306"/>
    </source>
</evidence>
<proteinExistence type="predicted"/>
<dbReference type="EMBL" id="NIAY01000215">
    <property type="protein sequence ID" value="PAB24563.1"/>
    <property type="molecule type" value="Genomic_DNA"/>
</dbReference>
<reference evidence="2 3" key="1">
    <citation type="submission" date="2017-05" db="EMBL/GenBank/DDBJ databases">
        <title>Comparative genomic of Pseudomonas savastanoi pathovars.</title>
        <authorList>
            <person name="Pintado A."/>
            <person name="Moreno-Perez A."/>
            <person name="Caballo-Ponce E."/>
            <person name="Murillo J."/>
            <person name="Bardaji L."/>
            <person name="Cerboneschi M."/>
            <person name="Rodriguez-Palenzuela P."/>
            <person name="Ramos C."/>
            <person name="Tegli S."/>
        </authorList>
    </citation>
    <scope>NUCLEOTIDE SEQUENCE [LARGE SCALE GENOMIC DNA]</scope>
    <source>
        <strain evidence="2 3">ESC 23</strain>
    </source>
</reference>
<evidence type="ECO:0000256" key="1">
    <source>
        <dbReference type="SAM" id="Coils"/>
    </source>
</evidence>
<comment type="caution">
    <text evidence="2">The sequence shown here is derived from an EMBL/GenBank/DDBJ whole genome shotgun (WGS) entry which is preliminary data.</text>
</comment>
<dbReference type="Proteomes" id="UP000216306">
    <property type="component" value="Unassembled WGS sequence"/>
</dbReference>
<organism evidence="2 3">
    <name type="scientific">Pseudomonas savastanoi pv. nerii</name>
    <dbReference type="NCBI Taxonomy" id="360921"/>
    <lineage>
        <taxon>Bacteria</taxon>
        <taxon>Pseudomonadati</taxon>
        <taxon>Pseudomonadota</taxon>
        <taxon>Gammaproteobacteria</taxon>
        <taxon>Pseudomonadales</taxon>
        <taxon>Pseudomonadaceae</taxon>
        <taxon>Pseudomonas</taxon>
    </lineage>
</organism>
<accession>A0AB73Q025</accession>
<name>A0AB73Q025_PSESS</name>
<dbReference type="AlphaFoldDB" id="A0AB73Q025"/>
<protein>
    <submittedName>
        <fullName evidence="2">Uncharacterized protein</fullName>
    </submittedName>
</protein>
<sequence length="183" mass="21198">MQCSELVALDDLDPIQRYEVMANKSGAVEFMDLIMKHLFVVDKKLSSYGFKSPIYILDDSSIFKLINNKDKVISEGEFKKVIFLIHQSQLVYRFTTARKFRIADTSTKQLRINSWGRLYCETLALKTCSQDLHKIQLEIDQLFEEADQIYQKVVKAFHDIDQVDGSSELVKSYNTQLLIKVVC</sequence>